<dbReference type="GO" id="GO:0006508">
    <property type="term" value="P:proteolysis"/>
    <property type="evidence" value="ECO:0007669"/>
    <property type="project" value="UniProtKB-KW"/>
</dbReference>
<dbReference type="InterPro" id="IPR033116">
    <property type="entry name" value="TRYPSIN_SER"/>
</dbReference>
<dbReference type="OrthoDB" id="5597713at2759"/>
<dbReference type="Pfam" id="PF00089">
    <property type="entry name" value="Trypsin"/>
    <property type="match status" value="1"/>
</dbReference>
<dbReference type="InterPro" id="IPR009003">
    <property type="entry name" value="Peptidase_S1_PA"/>
</dbReference>
<reference evidence="4 5" key="1">
    <citation type="journal article" date="2019" name="Commun. Biol.">
        <title>The bagworm genome reveals a unique fibroin gene that provides high tensile strength.</title>
        <authorList>
            <person name="Kono N."/>
            <person name="Nakamura H."/>
            <person name="Ohtoshi R."/>
            <person name="Tomita M."/>
            <person name="Numata K."/>
            <person name="Arakawa K."/>
        </authorList>
    </citation>
    <scope>NUCLEOTIDE SEQUENCE [LARGE SCALE GENOMIC DNA]</scope>
</reference>
<feature type="compositionally biased region" description="Low complexity" evidence="2">
    <location>
        <begin position="263"/>
        <end position="272"/>
    </location>
</feature>
<dbReference type="EMBL" id="BGZK01001125">
    <property type="protein sequence ID" value="GBP71900.1"/>
    <property type="molecule type" value="Genomic_DNA"/>
</dbReference>
<feature type="region of interest" description="Disordered" evidence="2">
    <location>
        <begin position="249"/>
        <end position="334"/>
    </location>
</feature>
<dbReference type="SUPFAM" id="SSF50494">
    <property type="entry name" value="Trypsin-like serine proteases"/>
    <property type="match status" value="1"/>
</dbReference>
<organism evidence="4 5">
    <name type="scientific">Eumeta variegata</name>
    <name type="common">Bagworm moth</name>
    <name type="synonym">Eumeta japonica</name>
    <dbReference type="NCBI Taxonomy" id="151549"/>
    <lineage>
        <taxon>Eukaryota</taxon>
        <taxon>Metazoa</taxon>
        <taxon>Ecdysozoa</taxon>
        <taxon>Arthropoda</taxon>
        <taxon>Hexapoda</taxon>
        <taxon>Insecta</taxon>
        <taxon>Pterygota</taxon>
        <taxon>Neoptera</taxon>
        <taxon>Endopterygota</taxon>
        <taxon>Lepidoptera</taxon>
        <taxon>Glossata</taxon>
        <taxon>Ditrysia</taxon>
        <taxon>Tineoidea</taxon>
        <taxon>Psychidae</taxon>
        <taxon>Oiketicinae</taxon>
        <taxon>Eumeta</taxon>
    </lineage>
</organism>
<accession>A0A4C1YA45</accession>
<name>A0A4C1YA45_EUMVA</name>
<keyword evidence="1" id="KW-1015">Disulfide bond</keyword>
<keyword evidence="4" id="KW-0645">Protease</keyword>
<evidence type="ECO:0000256" key="2">
    <source>
        <dbReference type="SAM" id="MobiDB-lite"/>
    </source>
</evidence>
<evidence type="ECO:0000313" key="5">
    <source>
        <dbReference type="Proteomes" id="UP000299102"/>
    </source>
</evidence>
<dbReference type="PANTHER" id="PTHR24260:SF136">
    <property type="entry name" value="GH08193P-RELATED"/>
    <property type="match status" value="1"/>
</dbReference>
<evidence type="ECO:0000313" key="4">
    <source>
        <dbReference type="EMBL" id="GBP71900.1"/>
    </source>
</evidence>
<dbReference type="PROSITE" id="PS50240">
    <property type="entry name" value="TRYPSIN_DOM"/>
    <property type="match status" value="1"/>
</dbReference>
<dbReference type="GO" id="GO:0004252">
    <property type="term" value="F:serine-type endopeptidase activity"/>
    <property type="evidence" value="ECO:0007669"/>
    <property type="project" value="InterPro"/>
</dbReference>
<feature type="domain" description="Peptidase S1" evidence="3">
    <location>
        <begin position="51"/>
        <end position="244"/>
    </location>
</feature>
<proteinExistence type="predicted"/>
<dbReference type="InterPro" id="IPR001254">
    <property type="entry name" value="Trypsin_dom"/>
</dbReference>
<dbReference type="PRINTS" id="PR00722">
    <property type="entry name" value="CHYMOTRYPSIN"/>
</dbReference>
<dbReference type="Gene3D" id="2.40.10.10">
    <property type="entry name" value="Trypsin-like serine proteases"/>
    <property type="match status" value="1"/>
</dbReference>
<keyword evidence="4" id="KW-0378">Hydrolase</keyword>
<dbReference type="Proteomes" id="UP000299102">
    <property type="component" value="Unassembled WGS sequence"/>
</dbReference>
<sequence length="346" mass="38684">MMGIRVYRDVNVGKDHYLVANQIKVLTNVGDTMQKWSLRSYFEENLEFSICRRVTLVVRAGVTSLTRPVYIFETNTWYSHPTYNEQLPGVVQPNDIALIKFGRRLSFNEFLQPIKLQSSADAFRNYEELQLMASGFGALWTGGSSTENLNWVYLRGVSNTNCFSTFGSIITANTICARYWNVTSQSTCQGDSGGPLIVVENEQPVLIGVTSFVAGSQHGGCHSGIPAGFIRTGPFHSWFREVTGEDFENLDFSSSSEEEVIESGESSESADSSSKESSESEEQETTSRPTTEKDETAEEDDDAEEETAPEEEKDDDTAESDDKEHGHKKRRRRCRVAVDVKVRVGK</sequence>
<dbReference type="InterPro" id="IPR051333">
    <property type="entry name" value="CLIP_Serine_Protease"/>
</dbReference>
<feature type="compositionally biased region" description="Acidic residues" evidence="2">
    <location>
        <begin position="295"/>
        <end position="319"/>
    </location>
</feature>
<dbReference type="InterPro" id="IPR001314">
    <property type="entry name" value="Peptidase_S1A"/>
</dbReference>
<gene>
    <name evidence="4" type="primary">Jon99Ci</name>
    <name evidence="4" type="ORF">EVAR_56057_1</name>
</gene>
<dbReference type="InterPro" id="IPR043504">
    <property type="entry name" value="Peptidase_S1_PA_chymotrypsin"/>
</dbReference>
<dbReference type="AlphaFoldDB" id="A0A4C1YA45"/>
<dbReference type="PANTHER" id="PTHR24260">
    <property type="match status" value="1"/>
</dbReference>
<comment type="caution">
    <text evidence="4">The sequence shown here is derived from an EMBL/GenBank/DDBJ whole genome shotgun (WGS) entry which is preliminary data.</text>
</comment>
<protein>
    <submittedName>
        <fullName evidence="4">Serine protease 3</fullName>
    </submittedName>
</protein>
<evidence type="ECO:0000259" key="3">
    <source>
        <dbReference type="PROSITE" id="PS50240"/>
    </source>
</evidence>
<dbReference type="PROSITE" id="PS00135">
    <property type="entry name" value="TRYPSIN_SER"/>
    <property type="match status" value="1"/>
</dbReference>
<keyword evidence="5" id="KW-1185">Reference proteome</keyword>
<evidence type="ECO:0000256" key="1">
    <source>
        <dbReference type="ARBA" id="ARBA00023157"/>
    </source>
</evidence>
<dbReference type="STRING" id="151549.A0A4C1YA45"/>
<dbReference type="SMART" id="SM00020">
    <property type="entry name" value="Tryp_SPc"/>
    <property type="match status" value="1"/>
</dbReference>